<gene>
    <name evidence="1" type="ORF">LQ564_01400</name>
</gene>
<evidence type="ECO:0000313" key="2">
    <source>
        <dbReference type="Proteomes" id="UP001179361"/>
    </source>
</evidence>
<dbReference type="SUPFAM" id="SSF52540">
    <property type="entry name" value="P-loop containing nucleoside triphosphate hydrolases"/>
    <property type="match status" value="1"/>
</dbReference>
<dbReference type="EMBL" id="JAJNOC010000001">
    <property type="protein sequence ID" value="MCD2514965.1"/>
    <property type="molecule type" value="Genomic_DNA"/>
</dbReference>
<name>A0ABS8PZP2_9BURK</name>
<proteinExistence type="predicted"/>
<accession>A0ABS8PZP2</accession>
<sequence length="308" mass="35268">MAVQNIFIAGMEKCGTSALYAWMVANGLAEERVPGVKEPYLYANDAPHPPRTRTSSLPLLDASVGYAGNAAVVARMPEYDTRIVLCLRNQLERTWSAYKMKKLIFGARADERIHHLSSQGNAETGRRRLDELELDQETYSITRSYFPRRSHHHVDRYLQKEREHLCSHDFAGRIEYELSFFLARRMLPFLSVLDASFLYRPMRNLLERYQPEDLSVVSVNRLADAADRRRFVNGVFGKDVETPDVPFSFSSGEVAFAEPKPDFNDKSFDLLRAAFRYDLSQARALIATTRFGDSLLDNAALDRYLDPR</sequence>
<protein>
    <recommendedName>
        <fullName evidence="3">Sulfotransferase family protein</fullName>
    </recommendedName>
</protein>
<dbReference type="RefSeq" id="WP_231056303.1">
    <property type="nucleotide sequence ID" value="NZ_JAJNOC010000001.1"/>
</dbReference>
<comment type="caution">
    <text evidence="1">The sequence shown here is derived from an EMBL/GenBank/DDBJ whole genome shotgun (WGS) entry which is preliminary data.</text>
</comment>
<reference evidence="1" key="1">
    <citation type="submission" date="2021-11" db="EMBL/GenBank/DDBJ databases">
        <title>The complete genome of Massilia sp sp. G4R7.</title>
        <authorList>
            <person name="Liu L."/>
            <person name="Yue J."/>
            <person name="Yuan J."/>
            <person name="Yang F."/>
            <person name="Li L."/>
        </authorList>
    </citation>
    <scope>NUCLEOTIDE SEQUENCE</scope>
    <source>
        <strain evidence="1">G4R7</strain>
    </source>
</reference>
<dbReference type="Proteomes" id="UP001179361">
    <property type="component" value="Unassembled WGS sequence"/>
</dbReference>
<evidence type="ECO:0000313" key="1">
    <source>
        <dbReference type="EMBL" id="MCD2514965.1"/>
    </source>
</evidence>
<dbReference type="Gene3D" id="3.40.50.300">
    <property type="entry name" value="P-loop containing nucleotide triphosphate hydrolases"/>
    <property type="match status" value="1"/>
</dbReference>
<evidence type="ECO:0008006" key="3">
    <source>
        <dbReference type="Google" id="ProtNLM"/>
    </source>
</evidence>
<dbReference type="InterPro" id="IPR027417">
    <property type="entry name" value="P-loop_NTPase"/>
</dbReference>
<keyword evidence="2" id="KW-1185">Reference proteome</keyword>
<organism evidence="1 2">
    <name type="scientific">Massilia phyllostachyos</name>
    <dbReference type="NCBI Taxonomy" id="2898585"/>
    <lineage>
        <taxon>Bacteria</taxon>
        <taxon>Pseudomonadati</taxon>
        <taxon>Pseudomonadota</taxon>
        <taxon>Betaproteobacteria</taxon>
        <taxon>Burkholderiales</taxon>
        <taxon>Oxalobacteraceae</taxon>
        <taxon>Telluria group</taxon>
        <taxon>Massilia</taxon>
    </lineage>
</organism>